<reference evidence="2 3" key="1">
    <citation type="submission" date="2018-06" db="EMBL/GenBank/DDBJ databases">
        <authorList>
            <consortium name="Pathogen Informatics"/>
            <person name="Doyle S."/>
        </authorList>
    </citation>
    <scope>NUCLEOTIDE SEQUENCE [LARGE SCALE GENOMIC DNA]</scope>
    <source>
        <strain evidence="2 3">NCTC11685</strain>
    </source>
</reference>
<dbReference type="Gene3D" id="3.40.1770.10">
    <property type="entry name" value="Urocanase superfamily"/>
    <property type="match status" value="1"/>
</dbReference>
<dbReference type="GO" id="GO:0016153">
    <property type="term" value="F:urocanate hydratase activity"/>
    <property type="evidence" value="ECO:0007669"/>
    <property type="project" value="UniProtKB-EC"/>
</dbReference>
<accession>A0A7H4N3I7</accession>
<comment type="caution">
    <text evidence="2">The sequence shown here is derived from an EMBL/GenBank/DDBJ whole genome shotgun (WGS) entry which is preliminary data.</text>
</comment>
<dbReference type="InterPro" id="IPR035400">
    <property type="entry name" value="Urocanase_N"/>
</dbReference>
<evidence type="ECO:0000259" key="1">
    <source>
        <dbReference type="Pfam" id="PF17391"/>
    </source>
</evidence>
<dbReference type="Proteomes" id="UP000254863">
    <property type="component" value="Unassembled WGS sequence"/>
</dbReference>
<dbReference type="EC" id="4.2.1.49" evidence="2"/>
<dbReference type="InterPro" id="IPR036190">
    <property type="entry name" value="Urocanase_sf"/>
</dbReference>
<evidence type="ECO:0000313" key="2">
    <source>
        <dbReference type="EMBL" id="STV77192.1"/>
    </source>
</evidence>
<proteinExistence type="predicted"/>
<dbReference type="EMBL" id="UGMS01000001">
    <property type="protein sequence ID" value="STV77192.1"/>
    <property type="molecule type" value="Genomic_DNA"/>
</dbReference>
<name>A0A7H4N3I7_9ENTR</name>
<organism evidence="2 3">
    <name type="scientific">Klebsiella michiganensis</name>
    <dbReference type="NCBI Taxonomy" id="1134687"/>
    <lineage>
        <taxon>Bacteria</taxon>
        <taxon>Pseudomonadati</taxon>
        <taxon>Pseudomonadota</taxon>
        <taxon>Gammaproteobacteria</taxon>
        <taxon>Enterobacterales</taxon>
        <taxon>Enterobacteriaceae</taxon>
        <taxon>Klebsiella/Raoultella group</taxon>
        <taxon>Klebsiella</taxon>
    </lineage>
</organism>
<feature type="domain" description="Urocanase N-terminal" evidence="1">
    <location>
        <begin position="11"/>
        <end position="45"/>
    </location>
</feature>
<evidence type="ECO:0000313" key="3">
    <source>
        <dbReference type="Proteomes" id="UP000254863"/>
    </source>
</evidence>
<sequence>MSQSKYRQQDVRAPRGTTLNAKSWLTEAPLRMLMNNLDPDVAEKPA</sequence>
<dbReference type="SUPFAM" id="SSF111326">
    <property type="entry name" value="Urocanase"/>
    <property type="match status" value="1"/>
</dbReference>
<gene>
    <name evidence="2" type="primary">hutU_4</name>
    <name evidence="2" type="ORF">NCTC11685_01819</name>
</gene>
<protein>
    <submittedName>
        <fullName evidence="2">Putative urocanase</fullName>
        <ecNumber evidence="2">4.2.1.49</ecNumber>
    </submittedName>
</protein>
<dbReference type="Pfam" id="PF17391">
    <property type="entry name" value="Urocanase_N"/>
    <property type="match status" value="1"/>
</dbReference>
<dbReference type="AlphaFoldDB" id="A0A7H4N3I7"/>
<keyword evidence="2" id="KW-0456">Lyase</keyword>